<evidence type="ECO:0000259" key="4">
    <source>
        <dbReference type="Pfam" id="PF13458"/>
    </source>
</evidence>
<keyword evidence="2" id="KW-0732">Signal</keyword>
<feature type="region of interest" description="Disordered" evidence="3">
    <location>
        <begin position="1"/>
        <end position="37"/>
    </location>
</feature>
<comment type="caution">
    <text evidence="5">The sequence shown here is derived from an EMBL/GenBank/DDBJ whole genome shotgun (WGS) entry which is preliminary data.</text>
</comment>
<evidence type="ECO:0000313" key="6">
    <source>
        <dbReference type="Proteomes" id="UP000188929"/>
    </source>
</evidence>
<comment type="similarity">
    <text evidence="1">Belongs to the leucine-binding protein family.</text>
</comment>
<dbReference type="RefSeq" id="WP_076814454.1">
    <property type="nucleotide sequence ID" value="NZ_MOMC01000013.1"/>
</dbReference>
<dbReference type="EMBL" id="MOMC01000013">
    <property type="protein sequence ID" value="ONH32122.1"/>
    <property type="molecule type" value="Genomic_DNA"/>
</dbReference>
<dbReference type="InterPro" id="IPR028082">
    <property type="entry name" value="Peripla_BP_I"/>
</dbReference>
<organism evidence="5 6">
    <name type="scientific">Pseudofrankia asymbiotica</name>
    <dbReference type="NCBI Taxonomy" id="1834516"/>
    <lineage>
        <taxon>Bacteria</taxon>
        <taxon>Bacillati</taxon>
        <taxon>Actinomycetota</taxon>
        <taxon>Actinomycetes</taxon>
        <taxon>Frankiales</taxon>
        <taxon>Frankiaceae</taxon>
        <taxon>Pseudofrankia</taxon>
    </lineage>
</organism>
<protein>
    <submittedName>
        <fullName evidence="5">ABC transporter substrate-binding protein</fullName>
    </submittedName>
</protein>
<sequence length="511" mass="54571">MRRSDRLTGKKRPIFQAAGGDATAARPQLASSPTTAVGTDHGLAASVATGQEEPAATGGQGFRFVDRRALLRLAGTAALAAPAGGLLAACSGSDSSTSSKVRPVRIGLVTPQSGALSSFADADLFVTDVLKDFFTNNGGLSVGGTTHPVEIYIRDSQSTFARAAKAASQLISDDQVDIVLVGATSDTVDPVADQCEVNGIPCISTMAPWESRYIDPNGNLKASTWTYHFFPGLADYFTAYSSMWGQAEVPSNHKVGALWPDDIDGRTFANPKLRFRQGLAATNLTLASAGPPVGTSDYHLYTPGTKSFGDIITQFQQQNVQIITGVTRAADYIQFQKDAGAQNFYPKIITLSKGVLFDTDLKILGGTVADALTTEMFWSRSFQTRSYLTNWTPAQLADQYEKTNGNGWSQQLGTSLALFDVAAQALAKVNSLDDRKALADVLATLTARTIVGDVKFGARKDLPKNVATLPLNGGQWFWHADTFKFDLEQVNNAGDGNIPNTGPLRRLNQTV</sequence>
<dbReference type="CDD" id="cd06337">
    <property type="entry name" value="PBP1_ABC_ligand_binding-like"/>
    <property type="match status" value="1"/>
</dbReference>
<dbReference type="Gene3D" id="3.40.50.2300">
    <property type="match status" value="2"/>
</dbReference>
<feature type="domain" description="Leucine-binding protein" evidence="4">
    <location>
        <begin position="103"/>
        <end position="459"/>
    </location>
</feature>
<keyword evidence="6" id="KW-1185">Reference proteome</keyword>
<dbReference type="InterPro" id="IPR028081">
    <property type="entry name" value="Leu-bd"/>
</dbReference>
<evidence type="ECO:0000256" key="2">
    <source>
        <dbReference type="ARBA" id="ARBA00022729"/>
    </source>
</evidence>
<reference evidence="6" key="1">
    <citation type="submission" date="2016-10" db="EMBL/GenBank/DDBJ databases">
        <title>Frankia sp. NRRL B-16386 Genome sequencing.</title>
        <authorList>
            <person name="Ghodhbane-Gtari F."/>
            <person name="Swanson E."/>
            <person name="Gueddou A."/>
            <person name="Hezbri K."/>
            <person name="Ktari K."/>
            <person name="Nouioui I."/>
            <person name="Morris K."/>
            <person name="Simpson S."/>
            <person name="Abebe-Akele F."/>
            <person name="Thomas K."/>
            <person name="Gtari M."/>
            <person name="Tisa L.S."/>
        </authorList>
    </citation>
    <scope>NUCLEOTIDE SEQUENCE [LARGE SCALE GENOMIC DNA]</scope>
    <source>
        <strain evidence="6">NRRL B-16386</strain>
    </source>
</reference>
<evidence type="ECO:0000256" key="1">
    <source>
        <dbReference type="ARBA" id="ARBA00010062"/>
    </source>
</evidence>
<dbReference type="OrthoDB" id="6753945at2"/>
<dbReference type="SUPFAM" id="SSF53822">
    <property type="entry name" value="Periplasmic binding protein-like I"/>
    <property type="match status" value="1"/>
</dbReference>
<dbReference type="AlphaFoldDB" id="A0A1V2IFZ1"/>
<dbReference type="PANTHER" id="PTHR30483:SF6">
    <property type="entry name" value="PERIPLASMIC BINDING PROTEIN OF ABC TRANSPORTER FOR NATURAL AMINO ACIDS"/>
    <property type="match status" value="1"/>
</dbReference>
<dbReference type="Pfam" id="PF13458">
    <property type="entry name" value="Peripla_BP_6"/>
    <property type="match status" value="1"/>
</dbReference>
<dbReference type="InterPro" id="IPR051010">
    <property type="entry name" value="BCAA_transport"/>
</dbReference>
<accession>A0A1V2IFZ1</accession>
<evidence type="ECO:0000256" key="3">
    <source>
        <dbReference type="SAM" id="MobiDB-lite"/>
    </source>
</evidence>
<name>A0A1V2IFZ1_9ACTN</name>
<evidence type="ECO:0000313" key="5">
    <source>
        <dbReference type="EMBL" id="ONH32122.1"/>
    </source>
</evidence>
<proteinExistence type="inferred from homology"/>
<dbReference type="STRING" id="1834516.BL253_06425"/>
<dbReference type="PANTHER" id="PTHR30483">
    <property type="entry name" value="LEUCINE-SPECIFIC-BINDING PROTEIN"/>
    <property type="match status" value="1"/>
</dbReference>
<gene>
    <name evidence="5" type="ORF">BL253_06425</name>
</gene>
<dbReference type="Proteomes" id="UP000188929">
    <property type="component" value="Unassembled WGS sequence"/>
</dbReference>